<sequence length="1039" mass="115880">MSLPQLDIYSVQIVSNHFKTAEDYLNVICVCKKYQHLLDRFRYNPISVVSTRLFPYMETQHLYSESDKIFKKTKKTIAWYPIFFFKTMKSPNITFKNVILGQNDLKNKKVLKIPKNTTALGFKAMAMFHLADIDIPSRITRLANKCFFEMGQLQNVTISENVSTISDACFSGCSLLTNVVLPKNVVTIGESAFRLCSFQRISLPESILLIKPNAFAQNSALEDVVIPQNVVVIESGLFSYCHRLRRVVLPHTLKKISENAFRNCSRVSIIDVPSGVLFCAKYAFKHCSALQQMCLNQNCVVGEGAFSGCDFLTHLDIPNEDGMIKECKDPQEKAVLSKFYTVANNTIPRPYLKKLGRNSFDVEFDNSARGLLFQITKESLEGMNQGLSNVFVPETIESLGGRCFSSCSTNLSSIAISESVTTIGEGAFSGCSHIIVLCISRNVLEFPKEMCKNCEGLKTIDFSRNVYSVGECCFQNCCSLKELSFGDFCEIGMGCFEGCSSLTKLVIPSENSTIKYKVVYEEVPLLKKLGYTCTSAHVTFDKARNPEKLVYNMLMEFSGEISSTFCGTNFKFLSGVTKICSTFFHDQHNLKSIVFPSTLVEIGDKCLLNCDKLVRVTFPTSLTRFGDFVFEGCKNLVEINGITTWGGVVSDKERRVIELCGIKCSRILLDGDGLVQNKMVPPNTGAFRCYTENMELEDVLVPQGVVVICEVCFSQCYNLKRVSLSNTLEEIRARAFEHCYSLSVITIPDSVTFIGEKCFYSNLSLQQIKLPLALCNIGEEAFGMCTSLCSVTAPKRVLLSGKSIFYRCVSLKEVVCSGDSNHSAFDSNICAPRVAPFRYCQSLSQFDMPTNLLDHSLLMNSSFCGATSLETFVFSNSICHLPNNLFDGCVSLKIVILPDSLISIGAYTFHKCISLKEITIPRHVEYIGSKAFANCKSLEKVVLCNNIFEGSKNVFLGCDKITSFVIGGQNVECPYSVCFSVFVTFQKNNIKPSHVFITQDDLALVEKDIKKPNSQLVQDITDGNVEVDKNCFKLFNTKT</sequence>
<dbReference type="PANTHER" id="PTHR45661">
    <property type="entry name" value="SURFACE ANTIGEN"/>
    <property type="match status" value="1"/>
</dbReference>
<dbReference type="PANTHER" id="PTHR45661:SF3">
    <property type="entry name" value="IG-LIKE DOMAIN-CONTAINING PROTEIN"/>
    <property type="match status" value="1"/>
</dbReference>
<evidence type="ECO:0000313" key="2">
    <source>
        <dbReference type="Proteomes" id="UP000014680"/>
    </source>
</evidence>
<dbReference type="KEGG" id="eiv:EIN_171540"/>
<evidence type="ECO:0008006" key="3">
    <source>
        <dbReference type="Google" id="ProtNLM"/>
    </source>
</evidence>
<evidence type="ECO:0000313" key="1">
    <source>
        <dbReference type="EMBL" id="ELP84579.1"/>
    </source>
</evidence>
<dbReference type="AlphaFoldDB" id="A0A0A1TVQ8"/>
<dbReference type="RefSeq" id="XP_004183925.1">
    <property type="nucleotide sequence ID" value="XM_004183877.1"/>
</dbReference>
<keyword evidence="2" id="KW-1185">Reference proteome</keyword>
<name>A0A0A1TVQ8_ENTIV</name>
<dbReference type="InterPro" id="IPR026906">
    <property type="entry name" value="LRR_5"/>
</dbReference>
<dbReference type="SUPFAM" id="SSF52058">
    <property type="entry name" value="L domain-like"/>
    <property type="match status" value="2"/>
</dbReference>
<protein>
    <recommendedName>
        <fullName evidence="3">Leucine rich repeat containing protein BspA family protein</fullName>
    </recommendedName>
</protein>
<gene>
    <name evidence="1" type="ORF">EIN_171540</name>
</gene>
<dbReference type="InterPro" id="IPR053139">
    <property type="entry name" value="Surface_bspA-like"/>
</dbReference>
<dbReference type="InterPro" id="IPR032675">
    <property type="entry name" value="LRR_dom_sf"/>
</dbReference>
<accession>A0A0A1TVQ8</accession>
<dbReference type="EMBL" id="KB207112">
    <property type="protein sequence ID" value="ELP84579.1"/>
    <property type="molecule type" value="Genomic_DNA"/>
</dbReference>
<dbReference type="VEuPathDB" id="AmoebaDB:EIN_171540"/>
<dbReference type="Gene3D" id="3.80.10.10">
    <property type="entry name" value="Ribonuclease Inhibitor"/>
    <property type="match status" value="7"/>
</dbReference>
<organism evidence="1 2">
    <name type="scientific">Entamoeba invadens IP1</name>
    <dbReference type="NCBI Taxonomy" id="370355"/>
    <lineage>
        <taxon>Eukaryota</taxon>
        <taxon>Amoebozoa</taxon>
        <taxon>Evosea</taxon>
        <taxon>Archamoebae</taxon>
        <taxon>Mastigamoebida</taxon>
        <taxon>Entamoebidae</taxon>
        <taxon>Entamoeba</taxon>
    </lineage>
</organism>
<dbReference type="GeneID" id="14883539"/>
<dbReference type="Pfam" id="PF13306">
    <property type="entry name" value="LRR_5"/>
    <property type="match status" value="5"/>
</dbReference>
<reference evidence="1 2" key="1">
    <citation type="submission" date="2012-10" db="EMBL/GenBank/DDBJ databases">
        <authorList>
            <person name="Zafar N."/>
            <person name="Inman J."/>
            <person name="Hall N."/>
            <person name="Lorenzi H."/>
            <person name="Caler E."/>
        </authorList>
    </citation>
    <scope>NUCLEOTIDE SEQUENCE [LARGE SCALE GENOMIC DNA]</scope>
    <source>
        <strain evidence="1 2">IP1</strain>
    </source>
</reference>
<dbReference type="Proteomes" id="UP000014680">
    <property type="component" value="Unassembled WGS sequence"/>
</dbReference>
<proteinExistence type="predicted"/>